<dbReference type="HOGENOM" id="CLU_663646_0_0_9"/>
<sequence>MNVNGALRKFFRKVNRENVEKLMKEKGVFPTDKKIKSKRELYPYFMELESIVSEEEVVDLVEMAVHVKTKGLPAFTHKLANKDFFVGKTPEELSGSFEYKVHPIGDIYTISTKMANTTGGRLKIDYILKKYEESWRNGELNIESLSAVYKSSIDIDLEKNILTIFAGDDETHSIIETFIGMVLKLPIQTYRIKASNTTLSWEQNASYLTALFLDFVFNRLKNKGIESSFSHIKFKIASDDIKEVTINGKNILNSYLACEYVVLGRDIIQFKTSMVQGARTFSCNFELKGSDLLKIVVLDISDENLKEQIMRHIQEEYILMCEQGIVNYKEISKLLEKIYERFMNKEKLFQDTLRENLVSSISQLGYLLEYTEKNDLSKEALSLMIESSKVLLENLDVTEKDSLIQLLTSWLESE</sequence>
<organism evidence="1 2">
    <name type="scientific">Paenibacillus polymyxa (strain SC2)</name>
    <name type="common">Bacillus polymyxa</name>
    <dbReference type="NCBI Taxonomy" id="886882"/>
    <lineage>
        <taxon>Bacteria</taxon>
        <taxon>Bacillati</taxon>
        <taxon>Bacillota</taxon>
        <taxon>Bacilli</taxon>
        <taxon>Bacillales</taxon>
        <taxon>Paenibacillaceae</taxon>
        <taxon>Paenibacillus</taxon>
    </lineage>
</organism>
<dbReference type="EMBL" id="CP002213">
    <property type="protein sequence ID" value="ADO55251.1"/>
    <property type="molecule type" value="Genomic_DNA"/>
</dbReference>
<evidence type="ECO:0000313" key="1">
    <source>
        <dbReference type="EMBL" id="ADO55251.1"/>
    </source>
</evidence>
<dbReference type="PATRIC" id="fig|886882.15.peg.1258"/>
<dbReference type="Proteomes" id="UP000006868">
    <property type="component" value="Chromosome"/>
</dbReference>
<dbReference type="OrthoDB" id="2597328at2"/>
<reference evidence="1 2" key="1">
    <citation type="journal article" date="2011" name="J. Bacteriol.">
        <title>Complete genome sequence of Paenibacillus polymyxa SC2, a strain of plant growth-promoting Rhizobacterium with broad-spectrum antimicrobial activity.</title>
        <authorList>
            <person name="Ma M."/>
            <person name="Wang C."/>
            <person name="Ding Y."/>
            <person name="Li L."/>
            <person name="Shen D."/>
            <person name="Jiang X."/>
            <person name="Guan D."/>
            <person name="Cao F."/>
            <person name="Chen H."/>
            <person name="Feng R."/>
            <person name="Wang X."/>
            <person name="Ge Y."/>
            <person name="Yao L."/>
            <person name="Bing X."/>
            <person name="Yang X."/>
            <person name="Li J."/>
            <person name="Du B."/>
        </authorList>
    </citation>
    <scope>NUCLEOTIDE SEQUENCE [LARGE SCALE GENOMIC DNA]</scope>
    <source>
        <strain evidence="1 2">SC2</strain>
    </source>
</reference>
<dbReference type="RefSeq" id="WP_013369882.1">
    <property type="nucleotide sequence ID" value="NC_014622.2"/>
</dbReference>
<name>E3EID8_PAEPS</name>
<proteinExistence type="predicted"/>
<gene>
    <name evidence="1" type="ORF">PPSC2_06130</name>
</gene>
<dbReference type="AlphaFoldDB" id="E3EID8"/>
<evidence type="ECO:0000313" key="2">
    <source>
        <dbReference type="Proteomes" id="UP000006868"/>
    </source>
</evidence>
<protein>
    <submittedName>
        <fullName evidence="1">Uncharacterized protein</fullName>
    </submittedName>
</protein>
<accession>E3EID8</accession>
<dbReference type="KEGG" id="ppm:PPSC2_06130"/>